<dbReference type="Gene3D" id="3.40.50.720">
    <property type="entry name" value="NAD(P)-binding Rossmann-like Domain"/>
    <property type="match status" value="1"/>
</dbReference>
<dbReference type="Proteomes" id="UP000016922">
    <property type="component" value="Unassembled WGS sequence"/>
</dbReference>
<dbReference type="Gene3D" id="2.120.10.30">
    <property type="entry name" value="TolB, C-terminal domain"/>
    <property type="match status" value="2"/>
</dbReference>
<dbReference type="InterPro" id="IPR006108">
    <property type="entry name" value="3HC_DH_C"/>
</dbReference>
<feature type="domain" description="3-hydroxyacyl-CoA dehydrogenase NAD binding" evidence="4">
    <location>
        <begin position="61"/>
        <end position="233"/>
    </location>
</feature>
<dbReference type="RefSeq" id="XP_008088807.1">
    <property type="nucleotide sequence ID" value="XM_008090616.1"/>
</dbReference>
<proteinExistence type="predicted"/>
<evidence type="ECO:0000256" key="2">
    <source>
        <dbReference type="SAM" id="MobiDB-lite"/>
    </source>
</evidence>
<dbReference type="HOGENOM" id="CLU_031652_0_0_1"/>
<dbReference type="GeneID" id="19467620"/>
<dbReference type="Pfam" id="PF00725">
    <property type="entry name" value="3HCDH"/>
    <property type="match status" value="1"/>
</dbReference>
<dbReference type="InterPro" id="IPR006176">
    <property type="entry name" value="3-OHacyl-CoA_DH_NAD-bd"/>
</dbReference>
<dbReference type="InterPro" id="IPR011042">
    <property type="entry name" value="6-blade_b-propeller_TolB-like"/>
</dbReference>
<dbReference type="eggNOG" id="KOG2304">
    <property type="taxonomic scope" value="Eukaryota"/>
</dbReference>
<dbReference type="KEGG" id="glz:GLAREA_08572"/>
<protein>
    <submittedName>
        <fullName evidence="5">NAD(P)-binding Rossmann-fold containing protein</fullName>
    </submittedName>
</protein>
<accession>S3CHE8</accession>
<keyword evidence="1" id="KW-0560">Oxidoreductase</keyword>
<dbReference type="SUPFAM" id="SSF51735">
    <property type="entry name" value="NAD(P)-binding Rossmann-fold domains"/>
    <property type="match status" value="1"/>
</dbReference>
<dbReference type="OMA" id="REMLHMV"/>
<organism evidence="5 6">
    <name type="scientific">Glarea lozoyensis (strain ATCC 20868 / MF5171)</name>
    <dbReference type="NCBI Taxonomy" id="1116229"/>
    <lineage>
        <taxon>Eukaryota</taxon>
        <taxon>Fungi</taxon>
        <taxon>Dikarya</taxon>
        <taxon>Ascomycota</taxon>
        <taxon>Pezizomycotina</taxon>
        <taxon>Leotiomycetes</taxon>
        <taxon>Helotiales</taxon>
        <taxon>Helotiaceae</taxon>
        <taxon>Glarea</taxon>
    </lineage>
</organism>
<keyword evidence="6" id="KW-1185">Reference proteome</keyword>
<dbReference type="EMBL" id="KE145373">
    <property type="protein sequence ID" value="EPE24719.1"/>
    <property type="molecule type" value="Genomic_DNA"/>
</dbReference>
<feature type="region of interest" description="Disordered" evidence="2">
    <location>
        <begin position="328"/>
        <end position="348"/>
    </location>
</feature>
<gene>
    <name evidence="5" type="ORF">GLAREA_08572</name>
</gene>
<dbReference type="PANTHER" id="PTHR48075:SF3">
    <property type="entry name" value="3-HYDROXYACYL-COA DEHYDROGENASE"/>
    <property type="match status" value="1"/>
</dbReference>
<dbReference type="InterPro" id="IPR008927">
    <property type="entry name" value="6-PGluconate_DH-like_C_sf"/>
</dbReference>
<reference evidence="5 6" key="1">
    <citation type="journal article" date="2013" name="BMC Genomics">
        <title>Genomics-driven discovery of the pneumocandin biosynthetic gene cluster in the fungus Glarea lozoyensis.</title>
        <authorList>
            <person name="Chen L."/>
            <person name="Yue Q."/>
            <person name="Zhang X."/>
            <person name="Xiang M."/>
            <person name="Wang C."/>
            <person name="Li S."/>
            <person name="Che Y."/>
            <person name="Ortiz-Lopez F.J."/>
            <person name="Bills G.F."/>
            <person name="Liu X."/>
            <person name="An Z."/>
        </authorList>
    </citation>
    <scope>NUCLEOTIDE SEQUENCE [LARGE SCALE GENOMIC DNA]</scope>
    <source>
        <strain evidence="6">ATCC 20868 / MF5171</strain>
    </source>
</reference>
<dbReference type="GO" id="GO:0006631">
    <property type="term" value="P:fatty acid metabolic process"/>
    <property type="evidence" value="ECO:0007669"/>
    <property type="project" value="InterPro"/>
</dbReference>
<feature type="domain" description="3-hydroxyacyl-CoA dehydrogenase C-terminal" evidence="3">
    <location>
        <begin position="237"/>
        <end position="331"/>
    </location>
</feature>
<dbReference type="GO" id="GO:0016616">
    <property type="term" value="F:oxidoreductase activity, acting on the CH-OH group of donors, NAD or NADP as acceptor"/>
    <property type="evidence" value="ECO:0007669"/>
    <property type="project" value="InterPro"/>
</dbReference>
<dbReference type="Gene3D" id="1.10.1040.10">
    <property type="entry name" value="N-(1-d-carboxylethyl)-l-norvaline Dehydrogenase, domain 2"/>
    <property type="match status" value="1"/>
</dbReference>
<dbReference type="InterPro" id="IPR013328">
    <property type="entry name" value="6PGD_dom2"/>
</dbReference>
<dbReference type="SUPFAM" id="SSF63829">
    <property type="entry name" value="Calcium-dependent phosphotriesterase"/>
    <property type="match status" value="1"/>
</dbReference>
<evidence type="ECO:0000313" key="6">
    <source>
        <dbReference type="Proteomes" id="UP000016922"/>
    </source>
</evidence>
<dbReference type="AlphaFoldDB" id="S3CHE8"/>
<dbReference type="OrthoDB" id="5958943at2759"/>
<sequence length="660" mass="72654">MPQVPRSAENYIIPKATGGRPLAVAAEIRCFLIEGNDYLKPARLQKSEMATSLEAIKGRPVAVLGGGVLGRRIACTWAAGGWNVNIRDPSPEQRNASLHYIENNIASYASEIGTKPGNASAFESLEDAVKDAWTVIEAVPEKLSLKIDTFADLEKLAPKDASLVSNSSSYKSSEMLEKVGKEARKRIMNTHYMMPPDNRIVELMTDGETDAAIFPFYVDRLKEVGMHPIVAQKESTGIVFNRVWAAIKRECLTILAEGVSTPDQLDSVWMEMFGSKAGPCTMMDAVGLDTVEFIEEHYIKERGLSGEKTTEFLKREYINQGKLGAKSGKGGLYPPGATTKAAGEDKSHHDDLHAPSLYMLDIGLNSLEDTIHSGRVVVGSSDGRELRTLVSGQTLPDGLDISLKTGRIDWTNMGVPTSNDGIVQSCKLDGSDVQTVIPAGAVHTPKQLIIDQENDKLYFCDREGLRVMRSNLDGSEHEILIKNGDWENEEDAANQLNWPVGISVNRKEGKFYWTQKGLSKGGKGRIFRANIETPQGEDPSNRSDIEVLFTGLPEPIDLEIDEDTQTLFWTDRGDPPMGNSLNCVQLDGLKGLNENEENPKYRILAKQLHEAIGVKLDRVNKHIYMTDLGGTVYRVGVDGKNKKKVYDEEFAFSGIGLTHV</sequence>
<evidence type="ECO:0000259" key="4">
    <source>
        <dbReference type="Pfam" id="PF02737"/>
    </source>
</evidence>
<dbReference type="InterPro" id="IPR036291">
    <property type="entry name" value="NAD(P)-bd_dom_sf"/>
</dbReference>
<dbReference type="Pfam" id="PF02737">
    <property type="entry name" value="3HCDH_N"/>
    <property type="match status" value="1"/>
</dbReference>
<evidence type="ECO:0000313" key="5">
    <source>
        <dbReference type="EMBL" id="EPE24719.1"/>
    </source>
</evidence>
<dbReference type="eggNOG" id="KOG1215">
    <property type="taxonomic scope" value="Eukaryota"/>
</dbReference>
<dbReference type="GO" id="GO:0070403">
    <property type="term" value="F:NAD+ binding"/>
    <property type="evidence" value="ECO:0007669"/>
    <property type="project" value="InterPro"/>
</dbReference>
<dbReference type="PANTHER" id="PTHR48075">
    <property type="entry name" value="3-HYDROXYACYL-COA DEHYDROGENASE FAMILY PROTEIN"/>
    <property type="match status" value="1"/>
</dbReference>
<dbReference type="SUPFAM" id="SSF48179">
    <property type="entry name" value="6-phosphogluconate dehydrogenase C-terminal domain-like"/>
    <property type="match status" value="1"/>
</dbReference>
<dbReference type="STRING" id="1116229.S3CHE8"/>
<evidence type="ECO:0000259" key="3">
    <source>
        <dbReference type="Pfam" id="PF00725"/>
    </source>
</evidence>
<dbReference type="SMART" id="SM00135">
    <property type="entry name" value="LY"/>
    <property type="match status" value="5"/>
</dbReference>
<evidence type="ECO:0000256" key="1">
    <source>
        <dbReference type="ARBA" id="ARBA00023002"/>
    </source>
</evidence>
<name>S3CHE8_GLAL2</name>
<dbReference type="InterPro" id="IPR000033">
    <property type="entry name" value="LDLR_classB_rpt"/>
</dbReference>